<dbReference type="EMBL" id="CAXKWB010079980">
    <property type="protein sequence ID" value="CAL4204232.1"/>
    <property type="molecule type" value="Genomic_DNA"/>
</dbReference>
<organism evidence="1 2">
    <name type="scientific">Meganyctiphanes norvegica</name>
    <name type="common">Northern krill</name>
    <name type="synonym">Thysanopoda norvegica</name>
    <dbReference type="NCBI Taxonomy" id="48144"/>
    <lineage>
        <taxon>Eukaryota</taxon>
        <taxon>Metazoa</taxon>
        <taxon>Ecdysozoa</taxon>
        <taxon>Arthropoda</taxon>
        <taxon>Crustacea</taxon>
        <taxon>Multicrustacea</taxon>
        <taxon>Malacostraca</taxon>
        <taxon>Eumalacostraca</taxon>
        <taxon>Eucarida</taxon>
        <taxon>Euphausiacea</taxon>
        <taxon>Euphausiidae</taxon>
        <taxon>Meganyctiphanes</taxon>
    </lineage>
</organism>
<name>A0AAV2SKK9_MEGNR</name>
<proteinExistence type="predicted"/>
<dbReference type="Proteomes" id="UP001497623">
    <property type="component" value="Unassembled WGS sequence"/>
</dbReference>
<sequence>TCWDLNPQIRGATSMWPTLDEPKRATCWNEKHQIYPAKGWPQLYDEERKLKVNILYEDGTSKSSLFTSGSIDATNRYLTVGDYISGNAGNWWGAPFSDRAIHTTTELKDTSCDPFFYPPMEGPCEANGRPTYLDQKALDVDDKDIKRYLKWDLEDNSEVDIRNQTKVKSIKMWISPKN</sequence>
<gene>
    <name evidence="1" type="ORF">MNOR_LOCUS37838</name>
</gene>
<reference evidence="1 2" key="1">
    <citation type="submission" date="2024-05" db="EMBL/GenBank/DDBJ databases">
        <authorList>
            <person name="Wallberg A."/>
        </authorList>
    </citation>
    <scope>NUCLEOTIDE SEQUENCE [LARGE SCALE GENOMIC DNA]</scope>
</reference>
<evidence type="ECO:0000313" key="2">
    <source>
        <dbReference type="Proteomes" id="UP001497623"/>
    </source>
</evidence>
<feature type="non-terminal residue" evidence="1">
    <location>
        <position position="1"/>
    </location>
</feature>
<comment type="caution">
    <text evidence="1">The sequence shown here is derived from an EMBL/GenBank/DDBJ whole genome shotgun (WGS) entry which is preliminary data.</text>
</comment>
<evidence type="ECO:0000313" key="1">
    <source>
        <dbReference type="EMBL" id="CAL4204232.1"/>
    </source>
</evidence>
<protein>
    <submittedName>
        <fullName evidence="1">Uncharacterized protein</fullName>
    </submittedName>
</protein>
<dbReference type="AlphaFoldDB" id="A0AAV2SKK9"/>
<keyword evidence="2" id="KW-1185">Reference proteome</keyword>
<accession>A0AAV2SKK9</accession>